<protein>
    <submittedName>
        <fullName evidence="2">Phosphotransferase enzyme family protein</fullName>
    </submittedName>
</protein>
<dbReference type="AlphaFoldDB" id="A0A3P5XEG9"/>
<gene>
    <name evidence="2" type="ORF">PSET11_01825</name>
</gene>
<reference evidence="2 3" key="1">
    <citation type="submission" date="2018-11" db="EMBL/GenBank/DDBJ databases">
        <authorList>
            <person name="Criscuolo A."/>
        </authorList>
    </citation>
    <scope>NUCLEOTIDE SEQUENCE [LARGE SCALE GENOMIC DNA]</scope>
    <source>
        <strain evidence="2">AT11b</strain>
    </source>
</reference>
<dbReference type="Proteomes" id="UP000280861">
    <property type="component" value="Unassembled WGS sequence"/>
</dbReference>
<proteinExistence type="predicted"/>
<dbReference type="InterPro" id="IPR011009">
    <property type="entry name" value="Kinase-like_dom_sf"/>
</dbReference>
<organism evidence="2 3">
    <name type="scientific">Arthrobacter ulcerisalmonis</name>
    <dbReference type="NCBI Taxonomy" id="2483813"/>
    <lineage>
        <taxon>Bacteria</taxon>
        <taxon>Bacillati</taxon>
        <taxon>Actinomycetota</taxon>
        <taxon>Actinomycetes</taxon>
        <taxon>Micrococcales</taxon>
        <taxon>Micrococcaceae</taxon>
        <taxon>Arthrobacter</taxon>
    </lineage>
</organism>
<dbReference type="OrthoDB" id="3806873at2"/>
<dbReference type="RefSeq" id="WP_124091758.1">
    <property type="nucleotide sequence ID" value="NZ_CBCRYA010000010.1"/>
</dbReference>
<evidence type="ECO:0000259" key="1">
    <source>
        <dbReference type="Pfam" id="PF01636"/>
    </source>
</evidence>
<dbReference type="EMBL" id="UXAU01000025">
    <property type="protein sequence ID" value="VDC26907.1"/>
    <property type="molecule type" value="Genomic_DNA"/>
</dbReference>
<feature type="domain" description="Aminoglycoside phosphotransferase" evidence="1">
    <location>
        <begin position="91"/>
        <end position="304"/>
    </location>
</feature>
<dbReference type="SUPFAM" id="SSF56112">
    <property type="entry name" value="Protein kinase-like (PK-like)"/>
    <property type="match status" value="1"/>
</dbReference>
<dbReference type="GO" id="GO:0016740">
    <property type="term" value="F:transferase activity"/>
    <property type="evidence" value="ECO:0007669"/>
    <property type="project" value="UniProtKB-KW"/>
</dbReference>
<keyword evidence="2" id="KW-0808">Transferase</keyword>
<name>A0A3P5XEG9_9MICC</name>
<accession>A0A3P5XEG9</accession>
<dbReference type="Gene3D" id="3.90.1200.10">
    <property type="match status" value="1"/>
</dbReference>
<sequence length="420" mass="45332">MFRVRALHHVLFVPPGRQLGRAQLRLLIMGVGVNVLEAAGAVASTAEEILPHPGAAGLLGAADAVELLLSLDLLAPADLVAGLSVKDVSRRNHNYRVENSGGRSFLIKQASDPDKARTVANEAQVYGLLAGQAPPTVKAAIPELVRYFEPGLLILELDAAAVSLAAHHRTVRRFPPAIAAGLGRTVAALHGLDGGTIRTLAPVADGLPLVFSFDRPDVTVYYGASGASLPLFTALHTMGDFADRLADLRTEWTPQCLIHADLRLDNCILRPAERVRTGKHLRLVDWEMAMWGDPAWDLATVISEYLSLWLDHAPVSEDTPPERFLDHGVFALDRLQPSVQAFWRAYRDARTGIEPATEVWDRAVRFTAARLVQTAYETSQYLSELSGQVVLKLQLAHNILADPTAASVVLLGVPAGGGEP</sequence>
<evidence type="ECO:0000313" key="3">
    <source>
        <dbReference type="Proteomes" id="UP000280861"/>
    </source>
</evidence>
<evidence type="ECO:0000313" key="2">
    <source>
        <dbReference type="EMBL" id="VDC26907.1"/>
    </source>
</evidence>
<dbReference type="Pfam" id="PF01636">
    <property type="entry name" value="APH"/>
    <property type="match status" value="1"/>
</dbReference>
<dbReference type="InterPro" id="IPR002575">
    <property type="entry name" value="Aminoglycoside_PTrfase"/>
</dbReference>
<keyword evidence="3" id="KW-1185">Reference proteome</keyword>